<dbReference type="Proteomes" id="UP000613740">
    <property type="component" value="Unassembled WGS sequence"/>
</dbReference>
<protein>
    <submittedName>
        <fullName evidence="2">Uncharacterized protein</fullName>
    </submittedName>
</protein>
<evidence type="ECO:0000313" key="2">
    <source>
        <dbReference type="EMBL" id="KAG2423485.1"/>
    </source>
</evidence>
<gene>
    <name evidence="2" type="ORF">HYH02_015316</name>
</gene>
<organism evidence="2 3">
    <name type="scientific">Chlamydomonas schloesseri</name>
    <dbReference type="NCBI Taxonomy" id="2026947"/>
    <lineage>
        <taxon>Eukaryota</taxon>
        <taxon>Viridiplantae</taxon>
        <taxon>Chlorophyta</taxon>
        <taxon>core chlorophytes</taxon>
        <taxon>Chlorophyceae</taxon>
        <taxon>CS clade</taxon>
        <taxon>Chlamydomonadales</taxon>
        <taxon>Chlamydomonadaceae</taxon>
        <taxon>Chlamydomonas</taxon>
    </lineage>
</organism>
<sequence>MAIVSRGPPAGEDRRRAREQEAVRLLAAKCAAQACATTFNRQGELSNHWPSVAGRLLEDKLAALPANHWRPADPARYCVAWSGKPSVRDAPRPGRPPKLPHFVVASCLNAVVELAPRTQAEMNTTPMFVEVAEYYDVTHGHLWRMMQTMCPKLKSDGVLVEYRPPLNMEHIRDRVLISSDWLRHAVPGDKGTPYPSTFPALPHVGAAGAPPPNEPPLPPRIPTSPGDLNMTSYVERIVWIDAKKFYIRPKNHTRWGLRGARSNVVFDARARGNWGAIHYYSAVNARHGAVAIRVVSGTFGPGYQQPQRLVSCAGWQGGGGERCGR</sequence>
<name>A0A835SN64_9CHLO</name>
<proteinExistence type="predicted"/>
<feature type="compositionally biased region" description="Pro residues" evidence="1">
    <location>
        <begin position="209"/>
        <end position="219"/>
    </location>
</feature>
<dbReference type="EMBL" id="JAEHOD010000141">
    <property type="protein sequence ID" value="KAG2423485.1"/>
    <property type="molecule type" value="Genomic_DNA"/>
</dbReference>
<evidence type="ECO:0000256" key="1">
    <source>
        <dbReference type="SAM" id="MobiDB-lite"/>
    </source>
</evidence>
<dbReference type="OrthoDB" id="556785at2759"/>
<evidence type="ECO:0000313" key="3">
    <source>
        <dbReference type="Proteomes" id="UP000613740"/>
    </source>
</evidence>
<reference evidence="2" key="1">
    <citation type="journal article" date="2020" name="bioRxiv">
        <title>Comparative genomics of Chlamydomonas.</title>
        <authorList>
            <person name="Craig R.J."/>
            <person name="Hasan A.R."/>
            <person name="Ness R.W."/>
            <person name="Keightley P.D."/>
        </authorList>
    </citation>
    <scope>NUCLEOTIDE SEQUENCE</scope>
    <source>
        <strain evidence="2">CCAP 11/173</strain>
    </source>
</reference>
<keyword evidence="3" id="KW-1185">Reference proteome</keyword>
<accession>A0A835SN64</accession>
<dbReference type="AlphaFoldDB" id="A0A835SN64"/>
<comment type="caution">
    <text evidence="2">The sequence shown here is derived from an EMBL/GenBank/DDBJ whole genome shotgun (WGS) entry which is preliminary data.</text>
</comment>
<feature type="region of interest" description="Disordered" evidence="1">
    <location>
        <begin position="200"/>
        <end position="219"/>
    </location>
</feature>